<evidence type="ECO:0000256" key="1">
    <source>
        <dbReference type="SAM" id="MobiDB-lite"/>
    </source>
</evidence>
<feature type="region of interest" description="Disordered" evidence="1">
    <location>
        <begin position="88"/>
        <end position="154"/>
    </location>
</feature>
<dbReference type="InterPro" id="IPR024811">
    <property type="entry name" value="ASX/ASX-like"/>
</dbReference>
<dbReference type="eggNOG" id="ENOG502QWPH">
    <property type="taxonomic scope" value="Eukaryota"/>
</dbReference>
<dbReference type="GO" id="GO:0003682">
    <property type="term" value="F:chromatin binding"/>
    <property type="evidence" value="ECO:0007669"/>
    <property type="project" value="TreeGrafter"/>
</dbReference>
<dbReference type="PANTHER" id="PTHR13578">
    <property type="entry name" value="ADDITIONAL SEX COMBS LIKE PROTEIN ASXL"/>
    <property type="match status" value="1"/>
</dbReference>
<protein>
    <submittedName>
        <fullName evidence="2">Putative Polycomb group protein ASXL2</fullName>
    </submittedName>
</protein>
<dbReference type="PANTHER" id="PTHR13578:SF11">
    <property type="entry name" value="POLYCOMB GROUP PROTEIN ASXL2-RELATED"/>
    <property type="match status" value="1"/>
</dbReference>
<proteinExistence type="predicted"/>
<dbReference type="GO" id="GO:0042975">
    <property type="term" value="F:peroxisome proliferator activated receptor binding"/>
    <property type="evidence" value="ECO:0007669"/>
    <property type="project" value="TreeGrafter"/>
</dbReference>
<evidence type="ECO:0000313" key="2">
    <source>
        <dbReference type="EMBL" id="EMC84660.1"/>
    </source>
</evidence>
<gene>
    <name evidence="2" type="ORF">A306_07027</name>
</gene>
<dbReference type="GO" id="GO:0045944">
    <property type="term" value="P:positive regulation of transcription by RNA polymerase II"/>
    <property type="evidence" value="ECO:0007669"/>
    <property type="project" value="TreeGrafter"/>
</dbReference>
<dbReference type="GO" id="GO:0009887">
    <property type="term" value="P:animal organ morphogenesis"/>
    <property type="evidence" value="ECO:0007669"/>
    <property type="project" value="TreeGrafter"/>
</dbReference>
<accession>R7VWT2</accession>
<name>R7VWT2_COLLI</name>
<feature type="region of interest" description="Disordered" evidence="1">
    <location>
        <begin position="250"/>
        <end position="292"/>
    </location>
</feature>
<dbReference type="EMBL" id="KB378248">
    <property type="protein sequence ID" value="EMC84660.1"/>
    <property type="molecule type" value="Genomic_DNA"/>
</dbReference>
<dbReference type="AlphaFoldDB" id="R7VWT2"/>
<organism evidence="2">
    <name type="scientific">Columba livia</name>
    <name type="common">Rock dove</name>
    <dbReference type="NCBI Taxonomy" id="8932"/>
    <lineage>
        <taxon>Eukaryota</taxon>
        <taxon>Metazoa</taxon>
        <taxon>Chordata</taxon>
        <taxon>Craniata</taxon>
        <taxon>Vertebrata</taxon>
        <taxon>Euteleostomi</taxon>
        <taxon>Archelosauria</taxon>
        <taxon>Archosauria</taxon>
        <taxon>Dinosauria</taxon>
        <taxon>Saurischia</taxon>
        <taxon>Theropoda</taxon>
        <taxon>Coelurosauria</taxon>
        <taxon>Aves</taxon>
        <taxon>Neognathae</taxon>
        <taxon>Neoaves</taxon>
        <taxon>Columbimorphae</taxon>
        <taxon>Columbiformes</taxon>
        <taxon>Columbidae</taxon>
        <taxon>Columba</taxon>
    </lineage>
</organism>
<dbReference type="GO" id="GO:0035517">
    <property type="term" value="C:PR-DUB complex"/>
    <property type="evidence" value="ECO:0007669"/>
    <property type="project" value="TreeGrafter"/>
</dbReference>
<reference evidence="2" key="1">
    <citation type="journal article" date="2013" name="Science">
        <title>Genomic diversity and evolution of the head crest in the rock pigeon.</title>
        <authorList>
            <person name="Shapiro M.D."/>
            <person name="Kronenberg Z."/>
            <person name="Li C."/>
            <person name="Domyan E.T."/>
            <person name="Pan H."/>
            <person name="Campbell M."/>
            <person name="Tan H."/>
            <person name="Huff C.D."/>
            <person name="Hu H."/>
            <person name="Vickrey A.I."/>
            <person name="Nielsen S.C."/>
            <person name="Stringham S.A."/>
            <person name="Hu H."/>
            <person name="Willerslev E."/>
            <person name="Gilbert M.T."/>
            <person name="Yandell M."/>
            <person name="Zhang G."/>
            <person name="Wang J."/>
        </authorList>
    </citation>
    <scope>NUCLEOTIDE SEQUENCE [LARGE SCALE GENOMIC DNA]</scope>
    <source>
        <tissue evidence="2">Blood</tissue>
    </source>
</reference>
<sequence>MLHTNSRGEEGIFYKVPGRMGVYTLKSVTVRGHRRPQSCRKGRGRTPGKLLPLNVLDQAEVDLILAPVPRAVPAQCREEPAGCGDAALSEEAFGDPAGSPRRREGAVTSSALSHRGERRAIGGSAAGRGGDVSSGKSTESAAPALRCGRHRGSAPLRTGRARLHKPQELNVELLRRSSHRHCPVCPGNIYSFSDITDEDFRVTASFWVRGPAGVRVPCPWGTQSGFGWLDSGDINGHGQTAHQQNMKDVPDGLKELCDGSEESSDARSDSPSSDNSSSSSDGCGNKDGKKSRWKRKGNQRFFFLAPVLWLPRRLRTGSEWARNGLRTGSGRARNRLGMGSEWARNGLGTGSERGVKAACEPRVPILVAALDSLQQFPVLLELRGHSWTQDSRCGLKGPQLDTIFPVRSWSGWFLLRDLAAVWWAVVTRSCGAHERMEPRQGAWWEALGTGSA</sequence>
<feature type="compositionally biased region" description="Low complexity" evidence="1">
    <location>
        <begin position="269"/>
        <end position="283"/>
    </location>
</feature>